<dbReference type="AlphaFoldDB" id="A0A5M8P387"/>
<protein>
    <recommendedName>
        <fullName evidence="4">Ricin B lectin domain-containing protein</fullName>
    </recommendedName>
</protein>
<proteinExistence type="predicted"/>
<dbReference type="EMBL" id="SNRX01000004">
    <property type="protein sequence ID" value="KAA6302939.1"/>
    <property type="molecule type" value="Genomic_DNA"/>
</dbReference>
<evidence type="ECO:0008006" key="4">
    <source>
        <dbReference type="Google" id="ProtNLM"/>
    </source>
</evidence>
<evidence type="ECO:0000313" key="3">
    <source>
        <dbReference type="Proteomes" id="UP000324575"/>
    </source>
</evidence>
<dbReference type="Proteomes" id="UP000324575">
    <property type="component" value="Unassembled WGS sequence"/>
</dbReference>
<comment type="caution">
    <text evidence="2">The sequence shown here is derived from an EMBL/GenBank/DDBJ whole genome shotgun (WGS) entry which is preliminary data.</text>
</comment>
<accession>A0A5M8P387</accession>
<keyword evidence="1" id="KW-0732">Signal</keyword>
<feature type="chain" id="PRO_5024429565" description="Ricin B lectin domain-containing protein" evidence="1">
    <location>
        <begin position="24"/>
        <end position="394"/>
    </location>
</feature>
<reference evidence="2 3" key="1">
    <citation type="submission" date="2019-03" db="EMBL/GenBank/DDBJ databases">
        <title>Single cell metagenomics reveals metabolic interactions within the superorganism composed of flagellate Streblomastix strix and complex community of Bacteroidetes bacteria on its surface.</title>
        <authorList>
            <person name="Treitli S.C."/>
            <person name="Kolisko M."/>
            <person name="Husnik F."/>
            <person name="Keeling P."/>
            <person name="Hampl V."/>
        </authorList>
    </citation>
    <scope>NUCLEOTIDE SEQUENCE [LARGE SCALE GENOMIC DNA]</scope>
    <source>
        <strain evidence="2">St1</strain>
    </source>
</reference>
<gene>
    <name evidence="2" type="ORF">EZS26_000834</name>
</gene>
<organism evidence="2 3">
    <name type="scientific">Candidatus Ordinivivax streblomastigis</name>
    <dbReference type="NCBI Taxonomy" id="2540710"/>
    <lineage>
        <taxon>Bacteria</taxon>
        <taxon>Pseudomonadati</taxon>
        <taxon>Bacteroidota</taxon>
        <taxon>Bacteroidia</taxon>
        <taxon>Bacteroidales</taxon>
        <taxon>Candidatus Ordinivivax</taxon>
    </lineage>
</organism>
<name>A0A5M8P387_9BACT</name>
<feature type="signal peptide" evidence="1">
    <location>
        <begin position="1"/>
        <end position="23"/>
    </location>
</feature>
<evidence type="ECO:0000256" key="1">
    <source>
        <dbReference type="SAM" id="SignalP"/>
    </source>
</evidence>
<evidence type="ECO:0000313" key="2">
    <source>
        <dbReference type="EMBL" id="KAA6302939.1"/>
    </source>
</evidence>
<sequence>MKNLYLLLATMLLVFSLGESVNAQDLPCVVSPATGNADADANGDVWYLIQCNLRTGDYYQDKGENRPLEAHKVIQGDASQLWKVVSSGGENAYKLVSKTGRELNYTEEGFADIKEDRMYTTSSSTYTYSFTKRADNFWQIKNNEEESYINKHNGHAEFGLYDELGDDGSSVIFILPKDYVEQPTTPGIVSPAVGNPNADASGNVWYYIQCNLRSENYYQDMGENKVLEVHPLSENDPSQLWKIIATDTEDVFRLISKTGNEIAYSADGFGDVGADRFYLTSSPTNTYSFSLRNDNFWQIKCVEINSYINKHNNHLEFGKYSAIPDNGSSVIFILNTNNQNGLPIVSDNDPIVATQYYTLQGVRVPSPTVSGIYLVKNIHASQKVTTSKYFIPQR</sequence>